<sequence length="474" mass="48218">MSVRFPVRTGALPVAGFAGVVVLVLATAGLPVPPAVLVPLGLTGMGVVVLAWLGLGRRTAEIPVRGWYRLTAAWCLPLLFAPPLFSGDVHSYLAQGVIAAGGQDPYRLGPLTALGAASPVVQQVSPYWQDTTAPYGPFWIAISRAIAQLAGHDLIPTLLLNRLVELAGVALAAWALPRLARRTGVSPGGALWLGLLNPLVLWHVVAGAHNDGLMIGLMLAGLEIALAGLSSPPRIAAGLVLLTLAANIKIMAAAAVCCLAVVLARHAGRTAGRGAAALLGVLGGFAGLSLAISWLTGLGLGWVGALGGSAAVHSWLAPTNQLGFLAGGLGALAGLHITSAAISVMVRIGAVLGAIAGARLLWSIHRGRFHPVTGLGLVFSVMLIAGPVVQPWYLLWALLPLAASVRSDRARRGLARGSAVLAMALPPLGGGAAVLVEGYLVAAAFLAALWWFGRPTPPGPDAALAVPVAGQTVE</sequence>
<feature type="transmembrane region" description="Helical" evidence="8">
    <location>
        <begin position="315"/>
        <end position="337"/>
    </location>
</feature>
<evidence type="ECO:0000256" key="8">
    <source>
        <dbReference type="SAM" id="Phobius"/>
    </source>
</evidence>
<evidence type="ECO:0000256" key="6">
    <source>
        <dbReference type="ARBA" id="ARBA00023136"/>
    </source>
</evidence>
<comment type="similarity">
    <text evidence="7">Belongs to the MptA/B family.</text>
</comment>
<feature type="transmembrane region" description="Helical" evidence="8">
    <location>
        <begin position="344"/>
        <end position="362"/>
    </location>
</feature>
<dbReference type="Pfam" id="PF26314">
    <property type="entry name" value="MptA_B_family"/>
    <property type="match status" value="1"/>
</dbReference>
<feature type="transmembrane region" description="Helical" evidence="8">
    <location>
        <begin position="36"/>
        <end position="55"/>
    </location>
</feature>
<evidence type="ECO:0000313" key="9">
    <source>
        <dbReference type="EMBL" id="TVT35421.1"/>
    </source>
</evidence>
<dbReference type="Proteomes" id="UP000320011">
    <property type="component" value="Unassembled WGS sequence"/>
</dbReference>
<keyword evidence="6 8" id="KW-0472">Membrane</keyword>
<dbReference type="GO" id="GO:0016020">
    <property type="term" value="C:membrane"/>
    <property type="evidence" value="ECO:0007669"/>
    <property type="project" value="UniProtKB-SubCell"/>
</dbReference>
<keyword evidence="2" id="KW-0328">Glycosyltransferase</keyword>
<evidence type="ECO:0000256" key="7">
    <source>
        <dbReference type="ARBA" id="ARBA00043987"/>
    </source>
</evidence>
<comment type="subcellular location">
    <subcellularLocation>
        <location evidence="1">Membrane</location>
        <topology evidence="1">Multi-pass membrane protein</topology>
    </subcellularLocation>
</comment>
<dbReference type="OrthoDB" id="5242303at2"/>
<dbReference type="AlphaFoldDB" id="A0A558BFY8"/>
<dbReference type="NCBIfam" id="NF038066">
    <property type="entry name" value="MptB"/>
    <property type="match status" value="1"/>
</dbReference>
<feature type="transmembrane region" description="Helical" evidence="8">
    <location>
        <begin position="419"/>
        <end position="452"/>
    </location>
</feature>
<evidence type="ECO:0000256" key="4">
    <source>
        <dbReference type="ARBA" id="ARBA00022692"/>
    </source>
</evidence>
<name>A0A558BFY8_9PSEU</name>
<keyword evidence="4 8" id="KW-0812">Transmembrane</keyword>
<feature type="transmembrane region" description="Helical" evidence="8">
    <location>
        <begin position="12"/>
        <end position="30"/>
    </location>
</feature>
<evidence type="ECO:0000313" key="10">
    <source>
        <dbReference type="Proteomes" id="UP000320011"/>
    </source>
</evidence>
<organism evidence="9 10">
    <name type="scientific">Amycolatopsis rhizosphaerae</name>
    <dbReference type="NCBI Taxonomy" id="2053003"/>
    <lineage>
        <taxon>Bacteria</taxon>
        <taxon>Bacillati</taxon>
        <taxon>Actinomycetota</taxon>
        <taxon>Actinomycetes</taxon>
        <taxon>Pseudonocardiales</taxon>
        <taxon>Pseudonocardiaceae</taxon>
        <taxon>Amycolatopsis</taxon>
    </lineage>
</organism>
<gene>
    <name evidence="9" type="ORF">FNH05_26130</name>
</gene>
<evidence type="ECO:0008006" key="11">
    <source>
        <dbReference type="Google" id="ProtNLM"/>
    </source>
</evidence>
<dbReference type="EMBL" id="VJWX01000329">
    <property type="protein sequence ID" value="TVT35421.1"/>
    <property type="molecule type" value="Genomic_DNA"/>
</dbReference>
<dbReference type="RefSeq" id="WP_144591367.1">
    <property type="nucleotide sequence ID" value="NZ_VJWX01000329.1"/>
</dbReference>
<reference evidence="9 10" key="2">
    <citation type="submission" date="2019-08" db="EMBL/GenBank/DDBJ databases">
        <title>Amycolatopsis acidicola sp. nov., isolated from peat swamp forest soil.</title>
        <authorList>
            <person name="Srisuk N."/>
        </authorList>
    </citation>
    <scope>NUCLEOTIDE SEQUENCE [LARGE SCALE GENOMIC DNA]</scope>
    <source>
        <strain evidence="9 10">TBRC 6029</strain>
    </source>
</reference>
<reference evidence="9 10" key="1">
    <citation type="submission" date="2019-07" db="EMBL/GenBank/DDBJ databases">
        <authorList>
            <person name="Duangmal K."/>
            <person name="Teo W.F.A."/>
        </authorList>
    </citation>
    <scope>NUCLEOTIDE SEQUENCE [LARGE SCALE GENOMIC DNA]</scope>
    <source>
        <strain evidence="9 10">TBRC 6029</strain>
    </source>
</reference>
<feature type="transmembrane region" description="Helical" evidence="8">
    <location>
        <begin position="275"/>
        <end position="295"/>
    </location>
</feature>
<keyword evidence="10" id="KW-1185">Reference proteome</keyword>
<accession>A0A558BFY8</accession>
<comment type="caution">
    <text evidence="9">The sequence shown here is derived from an EMBL/GenBank/DDBJ whole genome shotgun (WGS) entry which is preliminary data.</text>
</comment>
<protein>
    <recommendedName>
        <fullName evidence="11">DUF2029 domain-containing protein</fullName>
    </recommendedName>
</protein>
<keyword evidence="3" id="KW-0808">Transferase</keyword>
<evidence type="ECO:0000256" key="2">
    <source>
        <dbReference type="ARBA" id="ARBA00022676"/>
    </source>
</evidence>
<evidence type="ECO:0000256" key="3">
    <source>
        <dbReference type="ARBA" id="ARBA00022679"/>
    </source>
</evidence>
<dbReference type="GO" id="GO:0016757">
    <property type="term" value="F:glycosyltransferase activity"/>
    <property type="evidence" value="ECO:0007669"/>
    <property type="project" value="UniProtKB-KW"/>
</dbReference>
<dbReference type="InterPro" id="IPR049829">
    <property type="entry name" value="MptA/B-like"/>
</dbReference>
<evidence type="ECO:0000256" key="1">
    <source>
        <dbReference type="ARBA" id="ARBA00004141"/>
    </source>
</evidence>
<proteinExistence type="inferred from homology"/>
<feature type="transmembrane region" description="Helical" evidence="8">
    <location>
        <begin position="374"/>
        <end position="399"/>
    </location>
</feature>
<feature type="transmembrane region" description="Helical" evidence="8">
    <location>
        <begin position="184"/>
        <end position="205"/>
    </location>
</feature>
<keyword evidence="5 8" id="KW-1133">Transmembrane helix</keyword>
<feature type="transmembrane region" description="Helical" evidence="8">
    <location>
        <begin position="235"/>
        <end position="263"/>
    </location>
</feature>
<evidence type="ECO:0000256" key="5">
    <source>
        <dbReference type="ARBA" id="ARBA00022989"/>
    </source>
</evidence>